<dbReference type="Pfam" id="PF13499">
    <property type="entry name" value="EF-hand_7"/>
    <property type="match status" value="1"/>
</dbReference>
<sequence>MGQEASTDKLESNDILRMMKKFGKLDADKSGALSAEEFMSINELKSNPLVERVIDVFDIDGNGEVDFNEFITGMHSFASRGETNQKLKFAFNIYDIDKDGYITNADPAKLQVLGKRRGRPKKAGKALSRS</sequence>
<dbReference type="EMBL" id="CAJNOQ010000110">
    <property type="protein sequence ID" value="CAF0757996.1"/>
    <property type="molecule type" value="Genomic_DNA"/>
</dbReference>
<dbReference type="SMART" id="SM00054">
    <property type="entry name" value="EFh"/>
    <property type="match status" value="3"/>
</dbReference>
<evidence type="ECO:0000313" key="7">
    <source>
        <dbReference type="Proteomes" id="UP000663829"/>
    </source>
</evidence>
<organism evidence="5 7">
    <name type="scientific">Didymodactylos carnosus</name>
    <dbReference type="NCBI Taxonomy" id="1234261"/>
    <lineage>
        <taxon>Eukaryota</taxon>
        <taxon>Metazoa</taxon>
        <taxon>Spiralia</taxon>
        <taxon>Gnathifera</taxon>
        <taxon>Rotifera</taxon>
        <taxon>Eurotatoria</taxon>
        <taxon>Bdelloidea</taxon>
        <taxon>Philodinida</taxon>
        <taxon>Philodinidae</taxon>
        <taxon>Didymodactylos</taxon>
    </lineage>
</organism>
<dbReference type="InterPro" id="IPR018247">
    <property type="entry name" value="EF_Hand_1_Ca_BS"/>
</dbReference>
<evidence type="ECO:0000256" key="3">
    <source>
        <dbReference type="ARBA" id="ARBA00022837"/>
    </source>
</evidence>
<dbReference type="AlphaFoldDB" id="A0A813PUI2"/>
<keyword evidence="7" id="KW-1185">Reference proteome</keyword>
<dbReference type="InterPro" id="IPR002048">
    <property type="entry name" value="EF_hand_dom"/>
</dbReference>
<dbReference type="CDD" id="cd00051">
    <property type="entry name" value="EFh"/>
    <property type="match status" value="2"/>
</dbReference>
<proteinExistence type="predicted"/>
<dbReference type="PANTHER" id="PTHR45942">
    <property type="entry name" value="PROTEIN PHOSPATASE 3 REGULATORY SUBUNIT B ALPHA ISOFORM TYPE 1"/>
    <property type="match status" value="1"/>
</dbReference>
<name>A0A813PUI2_9BILA</name>
<dbReference type="PROSITE" id="PS00018">
    <property type="entry name" value="EF_HAND_1"/>
    <property type="match status" value="1"/>
</dbReference>
<dbReference type="Gene3D" id="1.10.238.10">
    <property type="entry name" value="EF-hand"/>
    <property type="match status" value="1"/>
</dbReference>
<gene>
    <name evidence="5" type="ORF">GPM918_LOCUS1222</name>
    <name evidence="6" type="ORF">SRO942_LOCUS1213</name>
</gene>
<dbReference type="Pfam" id="PF13202">
    <property type="entry name" value="EF-hand_5"/>
    <property type="match status" value="1"/>
</dbReference>
<evidence type="ECO:0000256" key="1">
    <source>
        <dbReference type="ARBA" id="ARBA00022723"/>
    </source>
</evidence>
<evidence type="ECO:0000259" key="4">
    <source>
        <dbReference type="PROSITE" id="PS50222"/>
    </source>
</evidence>
<dbReference type="OrthoDB" id="191686at2759"/>
<evidence type="ECO:0000313" key="6">
    <source>
        <dbReference type="EMBL" id="CAF3538333.1"/>
    </source>
</evidence>
<keyword evidence="2" id="KW-0677">Repeat</keyword>
<dbReference type="InterPro" id="IPR011992">
    <property type="entry name" value="EF-hand-dom_pair"/>
</dbReference>
<comment type="caution">
    <text evidence="5">The sequence shown here is derived from an EMBL/GenBank/DDBJ whole genome shotgun (WGS) entry which is preliminary data.</text>
</comment>
<dbReference type="PROSITE" id="PS50222">
    <property type="entry name" value="EF_HAND_2"/>
    <property type="match status" value="1"/>
</dbReference>
<dbReference type="Proteomes" id="UP000681722">
    <property type="component" value="Unassembled WGS sequence"/>
</dbReference>
<dbReference type="SUPFAM" id="SSF47473">
    <property type="entry name" value="EF-hand"/>
    <property type="match status" value="1"/>
</dbReference>
<protein>
    <recommendedName>
        <fullName evidence="4">EF-hand domain-containing protein</fullName>
    </recommendedName>
</protein>
<accession>A0A813PUI2</accession>
<dbReference type="GO" id="GO:0005509">
    <property type="term" value="F:calcium ion binding"/>
    <property type="evidence" value="ECO:0007669"/>
    <property type="project" value="InterPro"/>
</dbReference>
<evidence type="ECO:0000256" key="2">
    <source>
        <dbReference type="ARBA" id="ARBA00022737"/>
    </source>
</evidence>
<dbReference type="EMBL" id="CAJOBC010000109">
    <property type="protein sequence ID" value="CAF3538333.1"/>
    <property type="molecule type" value="Genomic_DNA"/>
</dbReference>
<evidence type="ECO:0000313" key="5">
    <source>
        <dbReference type="EMBL" id="CAF0757996.1"/>
    </source>
</evidence>
<keyword evidence="3" id="KW-0106">Calcium</keyword>
<feature type="domain" description="EF-hand" evidence="4">
    <location>
        <begin position="45"/>
        <end position="80"/>
    </location>
</feature>
<dbReference type="Proteomes" id="UP000663829">
    <property type="component" value="Unassembled WGS sequence"/>
</dbReference>
<reference evidence="5" key="1">
    <citation type="submission" date="2021-02" db="EMBL/GenBank/DDBJ databases">
        <authorList>
            <person name="Nowell W R."/>
        </authorList>
    </citation>
    <scope>NUCLEOTIDE SEQUENCE</scope>
</reference>
<keyword evidence="1" id="KW-0479">Metal-binding</keyword>